<dbReference type="Gene3D" id="3.40.50.300">
    <property type="entry name" value="P-loop containing nucleotide triphosphate hydrolases"/>
    <property type="match status" value="1"/>
</dbReference>
<dbReference type="RefSeq" id="XP_015929939.1">
    <property type="nucleotide sequence ID" value="XM_016074453.4"/>
</dbReference>
<evidence type="ECO:0000313" key="8">
    <source>
        <dbReference type="EMBL" id="LAA07415.1"/>
    </source>
</evidence>
<dbReference type="FunFam" id="3.40.50.300:FF:000616">
    <property type="entry name" value="GPN-loop GTPase 3"/>
    <property type="match status" value="1"/>
</dbReference>
<evidence type="ECO:0000256" key="5">
    <source>
        <dbReference type="ARBA" id="ARBA00022801"/>
    </source>
</evidence>
<keyword evidence="4 7" id="KW-0547">Nucleotide-binding</keyword>
<dbReference type="OMA" id="LYTHMTV"/>
<comment type="function">
    <text evidence="7">Small GTPase required for proper nuclear import of RNA polymerase II and III (RNAPII and RNAPIII). May act at an RNAP assembly step prior to nuclear import.</text>
</comment>
<organism evidence="8">
    <name type="scientific">Parasteatoda tepidariorum</name>
    <name type="common">Common house spider</name>
    <name type="synonym">Achaearanea tepidariorum</name>
    <dbReference type="NCBI Taxonomy" id="114398"/>
    <lineage>
        <taxon>Eukaryota</taxon>
        <taxon>Metazoa</taxon>
        <taxon>Ecdysozoa</taxon>
        <taxon>Arthropoda</taxon>
        <taxon>Chelicerata</taxon>
        <taxon>Arachnida</taxon>
        <taxon>Araneae</taxon>
        <taxon>Araneomorphae</taxon>
        <taxon>Entelegynae</taxon>
        <taxon>Araneoidea</taxon>
        <taxon>Theridiidae</taxon>
        <taxon>Parasteatoda</taxon>
    </lineage>
</organism>
<proteinExistence type="evidence at transcript level"/>
<dbReference type="AlphaFoldDB" id="A0A2L2YJF4"/>
<dbReference type="GeneID" id="107456557"/>
<dbReference type="EMBL" id="IAAA01024027">
    <property type="protein sequence ID" value="LAA07419.1"/>
    <property type="molecule type" value="mRNA"/>
</dbReference>
<dbReference type="InterPro" id="IPR004130">
    <property type="entry name" value="Gpn"/>
</dbReference>
<dbReference type="PANTHER" id="PTHR21231">
    <property type="entry name" value="XPA-BINDING PROTEIN 1-RELATED"/>
    <property type="match status" value="1"/>
</dbReference>
<evidence type="ECO:0000256" key="6">
    <source>
        <dbReference type="ARBA" id="ARBA00023134"/>
    </source>
</evidence>
<dbReference type="OrthoDB" id="5839at2759"/>
<dbReference type="KEGG" id="ptep:107456557"/>
<keyword evidence="6 7" id="KW-0342">GTP-binding</keyword>
<dbReference type="GO" id="GO:0005525">
    <property type="term" value="F:GTP binding"/>
    <property type="evidence" value="ECO:0007669"/>
    <property type="project" value="UniProtKB-KW"/>
</dbReference>
<evidence type="ECO:0000256" key="4">
    <source>
        <dbReference type="ARBA" id="ARBA00022741"/>
    </source>
</evidence>
<evidence type="ECO:0000256" key="2">
    <source>
        <dbReference type="ARBA" id="ARBA00005290"/>
    </source>
</evidence>
<reference evidence="8" key="1">
    <citation type="journal article" date="2016" name="Mol. Ecol. Resour.">
        <title>Evaluation of the impact of RNA preservation methods of spiders for de novo transcriptome assembly.</title>
        <authorList>
            <person name="Kono N."/>
            <person name="Nakamura H."/>
            <person name="Ito Y."/>
            <person name="Tomita M."/>
            <person name="Arakawa K."/>
        </authorList>
    </citation>
    <scope>NUCLEOTIDE SEQUENCE</scope>
    <source>
        <tissue evidence="8">Whole body</tissue>
    </source>
</reference>
<dbReference type="InterPro" id="IPR030228">
    <property type="entry name" value="Gpn3"/>
</dbReference>
<dbReference type="PANTHER" id="PTHR21231:SF7">
    <property type="entry name" value="GPN-LOOP GTPASE 3"/>
    <property type="match status" value="1"/>
</dbReference>
<comment type="function">
    <text evidence="1">Small GTPase required for proper localization of RNA polymerase II (RNAPII). May act at an RNAP assembly step prior to nuclear import.</text>
</comment>
<dbReference type="CDD" id="cd17872">
    <property type="entry name" value="GPN3"/>
    <property type="match status" value="1"/>
</dbReference>
<comment type="subunit">
    <text evidence="7">Binds to RNA polymerase II (RNAPII).</text>
</comment>
<evidence type="ECO:0000256" key="7">
    <source>
        <dbReference type="RuleBase" id="RU365059"/>
    </source>
</evidence>
<accession>A0A2L2YJF4</accession>
<evidence type="ECO:0000256" key="1">
    <source>
        <dbReference type="ARBA" id="ARBA00002411"/>
    </source>
</evidence>
<dbReference type="InterPro" id="IPR027417">
    <property type="entry name" value="P-loop_NTPase"/>
</dbReference>
<evidence type="ECO:0000256" key="3">
    <source>
        <dbReference type="ARBA" id="ARBA00014587"/>
    </source>
</evidence>
<dbReference type="SUPFAM" id="SSF52540">
    <property type="entry name" value="P-loop containing nucleoside triphosphate hydrolases"/>
    <property type="match status" value="1"/>
</dbReference>
<sequence>MRYAQLVIGPAGSGKSTYCSTVVKYCSDAQRFVKVFNLDPAAECFTYEPIADVRELIQLDDALEDEELHYGPNGGLIFCLEYLTAHLEWLTEQLGDEQDDYILFDCPGQIELYTHLDVMPKIVAHLQQLDFIVCGVFLIDSQFMIEPSKFISGLMSALSAMITLEIPHVNVLSKMDLLTKHTRKQIERYLDPDLQYLLEDEQCACKWGKKFSKLNKAICSLVENYSIVKFLPLNIKNQESVGDLLLTIDNAIQYGEDLDVKVKYPEEIDDMEDNDMDYT</sequence>
<keyword evidence="5 7" id="KW-0378">Hydrolase</keyword>
<comment type="similarity">
    <text evidence="2 7">Belongs to the GPN-loop GTPase family.</text>
</comment>
<dbReference type="GO" id="GO:0003924">
    <property type="term" value="F:GTPase activity"/>
    <property type="evidence" value="ECO:0007669"/>
    <property type="project" value="TreeGrafter"/>
</dbReference>
<dbReference type="Pfam" id="PF03029">
    <property type="entry name" value="ATP_bind_1"/>
    <property type="match status" value="1"/>
</dbReference>
<name>A0A2L2YJF4_PARTP</name>
<protein>
    <recommendedName>
        <fullName evidence="3 7">GPN-loop GTPase 3</fullName>
    </recommendedName>
</protein>
<dbReference type="EMBL" id="IAAA01024026">
    <property type="protein sequence ID" value="LAA07415.1"/>
    <property type="molecule type" value="mRNA"/>
</dbReference>